<feature type="domain" description="O-methyltransferase C-terminal" evidence="4">
    <location>
        <begin position="82"/>
        <end position="183"/>
    </location>
</feature>
<evidence type="ECO:0000256" key="2">
    <source>
        <dbReference type="ARBA" id="ARBA00022679"/>
    </source>
</evidence>
<evidence type="ECO:0000313" key="5">
    <source>
        <dbReference type="EMBL" id="VVA90595.1"/>
    </source>
</evidence>
<dbReference type="InterPro" id="IPR001077">
    <property type="entry name" value="COMT_C"/>
</dbReference>
<feature type="domain" description="O-methyltransferase C-terminal" evidence="4">
    <location>
        <begin position="10"/>
        <end position="81"/>
    </location>
</feature>
<keyword evidence="2" id="KW-0808">Transferase</keyword>
<proteinExistence type="predicted"/>
<keyword evidence="1" id="KW-0489">Methyltransferase</keyword>
<dbReference type="GO" id="GO:0008171">
    <property type="term" value="F:O-methyltransferase activity"/>
    <property type="evidence" value="ECO:0007669"/>
    <property type="project" value="InterPro"/>
</dbReference>
<dbReference type="PANTHER" id="PTHR11746">
    <property type="entry name" value="O-METHYLTRANSFERASE"/>
    <property type="match status" value="1"/>
</dbReference>
<dbReference type="AlphaFoldDB" id="A0A565AME3"/>
<dbReference type="Proteomes" id="UP000489600">
    <property type="component" value="Unassembled WGS sequence"/>
</dbReference>
<keyword evidence="3" id="KW-0949">S-adenosyl-L-methionine</keyword>
<evidence type="ECO:0000313" key="6">
    <source>
        <dbReference type="Proteomes" id="UP000489600"/>
    </source>
</evidence>
<dbReference type="Pfam" id="PF00891">
    <property type="entry name" value="Methyltransf_2"/>
    <property type="match status" value="2"/>
</dbReference>
<dbReference type="EMBL" id="CABITT030000001">
    <property type="protein sequence ID" value="VVA90595.1"/>
    <property type="molecule type" value="Genomic_DNA"/>
</dbReference>
<sequence length="203" mass="22830">MQVSFCTKRSHLTASILEGGLKPFERARGSSLFEHMAKNESALTEFNEMMVNHTSLLMKKLVKTYNGFESLSDGVLVDVGGVEHVGGDMFDAVPQGHAILLKWILHDWSDEQCVEILKNCKKALPKDGKVIIVESIMPREISETDLATKVILHMDVVMMAKTIGGKERTKEEFDYLAMEAGFKLPKISYGAYANWILELYKEE</sequence>
<dbReference type="InterPro" id="IPR029063">
    <property type="entry name" value="SAM-dependent_MTases_sf"/>
</dbReference>
<evidence type="ECO:0000259" key="4">
    <source>
        <dbReference type="Pfam" id="PF00891"/>
    </source>
</evidence>
<evidence type="ECO:0000256" key="3">
    <source>
        <dbReference type="ARBA" id="ARBA00022691"/>
    </source>
</evidence>
<dbReference type="OrthoDB" id="1606438at2759"/>
<accession>A0A565AME3</accession>
<keyword evidence="6" id="KW-1185">Reference proteome</keyword>
<dbReference type="GO" id="GO:0032259">
    <property type="term" value="P:methylation"/>
    <property type="evidence" value="ECO:0007669"/>
    <property type="project" value="UniProtKB-KW"/>
</dbReference>
<organism evidence="5 6">
    <name type="scientific">Arabis nemorensis</name>
    <dbReference type="NCBI Taxonomy" id="586526"/>
    <lineage>
        <taxon>Eukaryota</taxon>
        <taxon>Viridiplantae</taxon>
        <taxon>Streptophyta</taxon>
        <taxon>Embryophyta</taxon>
        <taxon>Tracheophyta</taxon>
        <taxon>Spermatophyta</taxon>
        <taxon>Magnoliopsida</taxon>
        <taxon>eudicotyledons</taxon>
        <taxon>Gunneridae</taxon>
        <taxon>Pentapetalae</taxon>
        <taxon>rosids</taxon>
        <taxon>malvids</taxon>
        <taxon>Brassicales</taxon>
        <taxon>Brassicaceae</taxon>
        <taxon>Arabideae</taxon>
        <taxon>Arabis</taxon>
    </lineage>
</organism>
<name>A0A565AME3_9BRAS</name>
<dbReference type="Gene3D" id="3.40.50.150">
    <property type="entry name" value="Vaccinia Virus protein VP39"/>
    <property type="match status" value="2"/>
</dbReference>
<reference evidence="5" key="1">
    <citation type="submission" date="2019-07" db="EMBL/GenBank/DDBJ databases">
        <authorList>
            <person name="Dittberner H."/>
        </authorList>
    </citation>
    <scope>NUCLEOTIDE SEQUENCE [LARGE SCALE GENOMIC DNA]</scope>
</reference>
<comment type="caution">
    <text evidence="5">The sequence shown here is derived from an EMBL/GenBank/DDBJ whole genome shotgun (WGS) entry which is preliminary data.</text>
</comment>
<dbReference type="InterPro" id="IPR016461">
    <property type="entry name" value="COMT-like"/>
</dbReference>
<protein>
    <recommendedName>
        <fullName evidence="4">O-methyltransferase C-terminal domain-containing protein</fullName>
    </recommendedName>
</protein>
<dbReference type="PROSITE" id="PS51683">
    <property type="entry name" value="SAM_OMT_II"/>
    <property type="match status" value="1"/>
</dbReference>
<evidence type="ECO:0000256" key="1">
    <source>
        <dbReference type="ARBA" id="ARBA00022603"/>
    </source>
</evidence>
<dbReference type="SUPFAM" id="SSF53335">
    <property type="entry name" value="S-adenosyl-L-methionine-dependent methyltransferases"/>
    <property type="match status" value="1"/>
</dbReference>
<gene>
    <name evidence="5" type="ORF">ANE_LOCUS1040</name>
</gene>